<sequence length="226" mass="25458">MRYRFLHHFMLCLMLLAAQPSLAEAKLTKPKLENYSNYNEFLAAMYAYKKQLELEKRFAQSLAVKIELPETTVATGGAVSVMPIKSPELSALEEVYSPPLIVNGPEDLEAAIESAKKFLHPIYTEQLRYNRTTQQSFPLKPLEQPIMAQAVIEDGFKLTFSNDNEQKVDQDLSAVSADKLEKDSKQDQQAEEMYYQRSKHAGTMVGTDVMIMGTDLNSTTVSATLH</sequence>
<protein>
    <submittedName>
        <fullName evidence="2">Uncharacterized protein</fullName>
    </submittedName>
</protein>
<reference evidence="2 3" key="1">
    <citation type="submission" date="2018-04" db="EMBL/GenBank/DDBJ databases">
        <title>Genomic Encyclopedia of Archaeal and Bacterial Type Strains, Phase II (KMG-II): from individual species to whole genera.</title>
        <authorList>
            <person name="Goeker M."/>
        </authorList>
    </citation>
    <scope>NUCLEOTIDE SEQUENCE [LARGE SCALE GENOMIC DNA]</scope>
    <source>
        <strain evidence="2 3">DSM 5822</strain>
    </source>
</reference>
<gene>
    <name evidence="2" type="ORF">C8N29_10160</name>
</gene>
<proteinExistence type="predicted"/>
<dbReference type="EMBL" id="QAON01000001">
    <property type="protein sequence ID" value="PTQ90990.1"/>
    <property type="molecule type" value="Genomic_DNA"/>
</dbReference>
<organism evidence="2 3">
    <name type="scientific">Agitococcus lubricus</name>
    <dbReference type="NCBI Taxonomy" id="1077255"/>
    <lineage>
        <taxon>Bacteria</taxon>
        <taxon>Pseudomonadati</taxon>
        <taxon>Pseudomonadota</taxon>
        <taxon>Gammaproteobacteria</taxon>
        <taxon>Moraxellales</taxon>
        <taxon>Moraxellaceae</taxon>
        <taxon>Agitococcus</taxon>
    </lineage>
</organism>
<dbReference type="OrthoDB" id="6077514at2"/>
<name>A0A2T5J2Z6_9GAMM</name>
<evidence type="ECO:0000313" key="3">
    <source>
        <dbReference type="Proteomes" id="UP000244223"/>
    </source>
</evidence>
<accession>A0A2T5J2Z6</accession>
<keyword evidence="3" id="KW-1185">Reference proteome</keyword>
<comment type="caution">
    <text evidence="2">The sequence shown here is derived from an EMBL/GenBank/DDBJ whole genome shotgun (WGS) entry which is preliminary data.</text>
</comment>
<dbReference type="Proteomes" id="UP000244223">
    <property type="component" value="Unassembled WGS sequence"/>
</dbReference>
<evidence type="ECO:0000313" key="2">
    <source>
        <dbReference type="EMBL" id="PTQ90990.1"/>
    </source>
</evidence>
<evidence type="ECO:0000256" key="1">
    <source>
        <dbReference type="SAM" id="SignalP"/>
    </source>
</evidence>
<feature type="chain" id="PRO_5031403549" evidence="1">
    <location>
        <begin position="24"/>
        <end position="226"/>
    </location>
</feature>
<feature type="signal peptide" evidence="1">
    <location>
        <begin position="1"/>
        <end position="23"/>
    </location>
</feature>
<keyword evidence="1" id="KW-0732">Signal</keyword>
<dbReference type="RefSeq" id="WP_107864020.1">
    <property type="nucleotide sequence ID" value="NZ_QAON01000001.1"/>
</dbReference>
<dbReference type="AlphaFoldDB" id="A0A2T5J2Z6"/>